<comment type="caution">
    <text evidence="1">The sequence shown here is derived from an EMBL/GenBank/DDBJ whole genome shotgun (WGS) entry which is preliminary data.</text>
</comment>
<accession>A0ACB9XM86</accession>
<evidence type="ECO:0000313" key="1">
    <source>
        <dbReference type="EMBL" id="KAI4827520.1"/>
    </source>
</evidence>
<proteinExistence type="predicted"/>
<keyword evidence="2" id="KW-1185">Reference proteome</keyword>
<dbReference type="EMBL" id="CM043789">
    <property type="protein sequence ID" value="KAI4827520.1"/>
    <property type="molecule type" value="Genomic_DNA"/>
</dbReference>
<reference evidence="1" key="1">
    <citation type="submission" date="2022-05" db="EMBL/GenBank/DDBJ databases">
        <title>Chromosome-level genome of Chaenocephalus aceratus.</title>
        <authorList>
            <person name="Park H."/>
        </authorList>
    </citation>
    <scope>NUCLEOTIDE SEQUENCE</scope>
    <source>
        <strain evidence="1">KU_202001</strain>
    </source>
</reference>
<name>A0ACB9XM86_CHAAC</name>
<protein>
    <submittedName>
        <fullName evidence="1">Uncharacterized protein</fullName>
    </submittedName>
</protein>
<dbReference type="Proteomes" id="UP001057452">
    <property type="component" value="Chromosome 5"/>
</dbReference>
<feature type="non-terminal residue" evidence="1">
    <location>
        <position position="88"/>
    </location>
</feature>
<gene>
    <name evidence="1" type="ORF">KUCAC02_030909</name>
</gene>
<feature type="non-terminal residue" evidence="1">
    <location>
        <position position="1"/>
    </location>
</feature>
<sequence length="88" mass="9113">KLPGHQGSLATAQKSRREGGGGGRYDGGKEGYRCGVGLGDHPQRECEAGGLFNVKVVFHGSHVMSASSSLALSCTLLSSTLREGALRL</sequence>
<organism evidence="1 2">
    <name type="scientific">Chaenocephalus aceratus</name>
    <name type="common">Blackfin icefish</name>
    <name type="synonym">Chaenichthys aceratus</name>
    <dbReference type="NCBI Taxonomy" id="36190"/>
    <lineage>
        <taxon>Eukaryota</taxon>
        <taxon>Metazoa</taxon>
        <taxon>Chordata</taxon>
        <taxon>Craniata</taxon>
        <taxon>Vertebrata</taxon>
        <taxon>Euteleostomi</taxon>
        <taxon>Actinopterygii</taxon>
        <taxon>Neopterygii</taxon>
        <taxon>Teleostei</taxon>
        <taxon>Neoteleostei</taxon>
        <taxon>Acanthomorphata</taxon>
        <taxon>Eupercaria</taxon>
        <taxon>Perciformes</taxon>
        <taxon>Notothenioidei</taxon>
        <taxon>Channichthyidae</taxon>
        <taxon>Chaenocephalus</taxon>
    </lineage>
</organism>
<evidence type="ECO:0000313" key="2">
    <source>
        <dbReference type="Proteomes" id="UP001057452"/>
    </source>
</evidence>